<keyword evidence="2" id="KW-1185">Reference proteome</keyword>
<dbReference type="Proteomes" id="UP000283786">
    <property type="component" value="Chromosome"/>
</dbReference>
<organism evidence="1 2">
    <name type="scientific">Pseudooceanicola algae</name>
    <dbReference type="NCBI Taxonomy" id="1537215"/>
    <lineage>
        <taxon>Bacteria</taxon>
        <taxon>Pseudomonadati</taxon>
        <taxon>Pseudomonadota</taxon>
        <taxon>Alphaproteobacteria</taxon>
        <taxon>Rhodobacterales</taxon>
        <taxon>Paracoccaceae</taxon>
        <taxon>Pseudooceanicola</taxon>
    </lineage>
</organism>
<dbReference type="OrthoDB" id="8481963at2"/>
<dbReference type="KEGG" id="palw:PSAL_024480"/>
<dbReference type="RefSeq" id="WP_119838513.1">
    <property type="nucleotide sequence ID" value="NZ_CP060436.1"/>
</dbReference>
<name>A0A418SIS6_9RHOB</name>
<evidence type="ECO:0000313" key="1">
    <source>
        <dbReference type="EMBL" id="QPM91198.1"/>
    </source>
</evidence>
<gene>
    <name evidence="1" type="ORF">PSAL_024480</name>
</gene>
<accession>A0A418SIS6</accession>
<dbReference type="AlphaFoldDB" id="A0A418SIS6"/>
<protein>
    <submittedName>
        <fullName evidence="1">Uncharacterized protein</fullName>
    </submittedName>
</protein>
<reference evidence="1 2" key="1">
    <citation type="submission" date="2020-08" db="EMBL/GenBank/DDBJ databases">
        <title>Genome sequence of Rhodobacteraceae bacterium Lw-13e.</title>
        <authorList>
            <person name="Poehlein A."/>
            <person name="Wolter L."/>
            <person name="Daniel R."/>
            <person name="Brinkhoff T."/>
        </authorList>
    </citation>
    <scope>NUCLEOTIDE SEQUENCE [LARGE SCALE GENOMIC DNA]</scope>
    <source>
        <strain evidence="1 2">Lw-13e</strain>
    </source>
</reference>
<proteinExistence type="predicted"/>
<sequence length="539" mass="58637">MSSARPPDTFAPQPDAPEDQANFRLIACNPITGQQDFETRFSIFDAHGLPVHQGGGPEVALTLPSGAYRLRVDRLGTHREDHLVHEAETLLRVDIPLRDSAMPLLDAQHSADYLPHASRHFSRNNTCDPLGAATTWPRLMVFLRGTAGGMAPVEPLAGRLALFDTEGRQVTDFTEDLMAGNSHQGWAVWSAQLHPGEYILTELSPQGLILLPLALYGDWDMQIFLPHDGRPQLSRAGLTPALRGIGFEPENELTQIVDATLTGLAERRDLLPMELRPRLLGGAAEDPFLALAGAHTHFLTTRDGSGLNDAALKQLWALMPRSTDVLMLTLAALERALGGTLPHSLSALVRAVRDRFGQSIAPLLPVSFPPMLRPGLALLARYSQTLPDLITAGSWAEAAANSAYASGIWSSWSQPGETLLIPRDSGAVSSRLSDALQVMRAIPARDEFGTQFHLPIRESAGRPEEESFLVQHLQSYGQPAMPDGTPRLLPETRVPDWLQRLTGEEQLRLGKAFDPVAVARVTGMPLTTVLRAQKIGPAS</sequence>
<evidence type="ECO:0000313" key="2">
    <source>
        <dbReference type="Proteomes" id="UP000283786"/>
    </source>
</evidence>
<dbReference type="EMBL" id="CP060436">
    <property type="protein sequence ID" value="QPM91198.1"/>
    <property type="molecule type" value="Genomic_DNA"/>
</dbReference>